<dbReference type="AlphaFoldDB" id="E6Q3W1"/>
<dbReference type="GO" id="GO:0016740">
    <property type="term" value="F:transferase activity"/>
    <property type="evidence" value="ECO:0007669"/>
    <property type="project" value="UniProtKB-KW"/>
</dbReference>
<accession>E6Q3W1</accession>
<gene>
    <name evidence="1" type="ORF">CARN4_2115</name>
</gene>
<name>E6Q3W1_9ZZZZ</name>
<organism evidence="1">
    <name type="scientific">mine drainage metagenome</name>
    <dbReference type="NCBI Taxonomy" id="410659"/>
    <lineage>
        <taxon>unclassified sequences</taxon>
        <taxon>metagenomes</taxon>
        <taxon>ecological metagenomes</taxon>
    </lineage>
</organism>
<dbReference type="EMBL" id="CABO01000028">
    <property type="protein sequence ID" value="CBI01920.1"/>
    <property type="molecule type" value="Genomic_DNA"/>
</dbReference>
<keyword evidence="1" id="KW-0808">Transferase</keyword>
<reference evidence="1" key="1">
    <citation type="submission" date="2009-10" db="EMBL/GenBank/DDBJ databases">
        <title>Diversity of trophic interactions inside an arsenic-rich microbial ecosystem.</title>
        <authorList>
            <person name="Bertin P.N."/>
            <person name="Heinrich-Salmeron A."/>
            <person name="Pelletier E."/>
            <person name="Goulhen-Chollet F."/>
            <person name="Arsene-Ploetze F."/>
            <person name="Gallien S."/>
            <person name="Calteau A."/>
            <person name="Vallenet D."/>
            <person name="Casiot C."/>
            <person name="Chane-Woon-Ming B."/>
            <person name="Giloteaux L."/>
            <person name="Barakat M."/>
            <person name="Bonnefoy V."/>
            <person name="Bruneel O."/>
            <person name="Chandler M."/>
            <person name="Cleiss J."/>
            <person name="Duran R."/>
            <person name="Elbaz-Poulichet F."/>
            <person name="Fonknechten N."/>
            <person name="Lauga B."/>
            <person name="Mornico D."/>
            <person name="Ortet P."/>
            <person name="Schaeffer C."/>
            <person name="Siguier P."/>
            <person name="Alexander Thil Smith A."/>
            <person name="Van Dorsselaer A."/>
            <person name="Weissenbach J."/>
            <person name="Medigue C."/>
            <person name="Le Paslier D."/>
        </authorList>
    </citation>
    <scope>NUCLEOTIDE SEQUENCE</scope>
</reference>
<comment type="caution">
    <text evidence="1">The sequence shown here is derived from an EMBL/GenBank/DDBJ whole genome shotgun (WGS) entry which is preliminary data.</text>
</comment>
<proteinExistence type="predicted"/>
<protein>
    <submittedName>
        <fullName evidence="1">GCN5-related N-acetyltransferase</fullName>
    </submittedName>
</protein>
<sequence length="86" mass="9373">MIEATDEAFQWMLGGCELQNGLNLPEGGVDDPVVLGIVRKITAQLHAAGCRGSWMIVVDGEVVGLCSYRRPVSEGDELLHKYIVNM</sequence>
<evidence type="ECO:0000313" key="1">
    <source>
        <dbReference type="EMBL" id="CBI01920.1"/>
    </source>
</evidence>